<organism evidence="2 3">
    <name type="scientific">Puccinia coronata f. sp. avenae</name>
    <dbReference type="NCBI Taxonomy" id="200324"/>
    <lineage>
        <taxon>Eukaryota</taxon>
        <taxon>Fungi</taxon>
        <taxon>Dikarya</taxon>
        <taxon>Basidiomycota</taxon>
        <taxon>Pucciniomycotina</taxon>
        <taxon>Pucciniomycetes</taxon>
        <taxon>Pucciniales</taxon>
        <taxon>Pucciniaceae</taxon>
        <taxon>Puccinia</taxon>
    </lineage>
</organism>
<dbReference type="EMBL" id="PGCI01000437">
    <property type="protein sequence ID" value="PLW26883.1"/>
    <property type="molecule type" value="Genomic_DNA"/>
</dbReference>
<comment type="caution">
    <text evidence="2">The sequence shown here is derived from an EMBL/GenBank/DDBJ whole genome shotgun (WGS) entry which is preliminary data.</text>
</comment>
<evidence type="ECO:0000256" key="1">
    <source>
        <dbReference type="SAM" id="MobiDB-lite"/>
    </source>
</evidence>
<feature type="compositionally biased region" description="Pro residues" evidence="1">
    <location>
        <begin position="392"/>
        <end position="406"/>
    </location>
</feature>
<name>A0A2N5TMZ3_9BASI</name>
<feature type="compositionally biased region" description="Polar residues" evidence="1">
    <location>
        <begin position="107"/>
        <end position="134"/>
    </location>
</feature>
<proteinExistence type="predicted"/>
<feature type="region of interest" description="Disordered" evidence="1">
    <location>
        <begin position="222"/>
        <end position="251"/>
    </location>
</feature>
<feature type="region of interest" description="Disordered" evidence="1">
    <location>
        <begin position="374"/>
        <end position="415"/>
    </location>
</feature>
<feature type="compositionally biased region" description="Basic residues" evidence="1">
    <location>
        <begin position="492"/>
        <end position="501"/>
    </location>
</feature>
<feature type="region of interest" description="Disordered" evidence="1">
    <location>
        <begin position="1"/>
        <end position="142"/>
    </location>
</feature>
<feature type="compositionally biased region" description="Polar residues" evidence="1">
    <location>
        <begin position="464"/>
        <end position="474"/>
    </location>
</feature>
<feature type="compositionally biased region" description="Low complexity" evidence="1">
    <location>
        <begin position="12"/>
        <end position="26"/>
    </location>
</feature>
<evidence type="ECO:0000313" key="3">
    <source>
        <dbReference type="Proteomes" id="UP000235392"/>
    </source>
</evidence>
<protein>
    <submittedName>
        <fullName evidence="2">Uncharacterized protein</fullName>
    </submittedName>
</protein>
<evidence type="ECO:0000313" key="2">
    <source>
        <dbReference type="EMBL" id="PLW26883.1"/>
    </source>
</evidence>
<feature type="region of interest" description="Disordered" evidence="1">
    <location>
        <begin position="455"/>
        <end position="512"/>
    </location>
</feature>
<feature type="region of interest" description="Disordered" evidence="1">
    <location>
        <begin position="537"/>
        <end position="560"/>
    </location>
</feature>
<feature type="compositionally biased region" description="Polar residues" evidence="1">
    <location>
        <begin position="63"/>
        <end position="72"/>
    </location>
</feature>
<gene>
    <name evidence="2" type="ORF">PCASD_23004</name>
</gene>
<accession>A0A2N5TMZ3</accession>
<sequence>MGAHLRNGKNISFEQQAAAAAAAAAREQQRRPSSREQQPSFPSIGEATASAAVPGERQLLQHPANSSEQLSGAISYAETPVSANREPPVPGNYVSQSGPGNAPSEGRSASSPKLQGDQTRASVHSPFPSSQGSTPRAGDGYTLSPAALERLRRAREQPPPLMGFEELDQLDPLDLDQPTYDPHRGVAPSEINSRATSLALASARSTPVPLPVDRQDFLVTRRGAPTTPQPTVPLQMPTPRARARESAPPMTPSPNQLILREMTEAPQPQDQVTTMSNILQGQWLLYVNAHEKNDLHMMRIALDQAIITQDALETMIGTEKMLEIADGWSARGELAHLNLAPRPTLHQPSATSSHHQGPMVIEATTYPSTQTVYTSPDTDTHMRPATASQHMMPPPPPPPIVQPRPIRPSTGPQDGQNLVALHSMAPPIPPRPEELNYQPLQAEQQYHQEMDRYFSQRHHGHQQYPPQQELSMPNPQGFHPRNRGYSGPPQHRGNHPYHRPFQRNWQRRPDPISSMMEMGNFLMRAERVMGRMQRLRSRGGRGYRGNRGNNQFHHPPNFPQ</sequence>
<reference evidence="2 3" key="1">
    <citation type="submission" date="2017-11" db="EMBL/GenBank/DDBJ databases">
        <title>De novo assembly and phasing of dikaryotic genomes from two isolates of Puccinia coronata f. sp. avenae, the causal agent of oat crown rust.</title>
        <authorList>
            <person name="Miller M.E."/>
            <person name="Zhang Y."/>
            <person name="Omidvar V."/>
            <person name="Sperschneider J."/>
            <person name="Schwessinger B."/>
            <person name="Raley C."/>
            <person name="Palmer J.M."/>
            <person name="Garnica D."/>
            <person name="Upadhyaya N."/>
            <person name="Rathjen J."/>
            <person name="Taylor J.M."/>
            <person name="Park R.F."/>
            <person name="Dodds P.N."/>
            <person name="Hirsch C.D."/>
            <person name="Kianian S.F."/>
            <person name="Figueroa M."/>
        </authorList>
    </citation>
    <scope>NUCLEOTIDE SEQUENCE [LARGE SCALE GENOMIC DNA]</scope>
    <source>
        <strain evidence="2">12SD80</strain>
    </source>
</reference>
<dbReference type="Proteomes" id="UP000235392">
    <property type="component" value="Unassembled WGS sequence"/>
</dbReference>
<dbReference type="AlphaFoldDB" id="A0A2N5TMZ3"/>